<feature type="compositionally biased region" description="Low complexity" evidence="7">
    <location>
        <begin position="8"/>
        <end position="23"/>
    </location>
</feature>
<feature type="region of interest" description="Disordered" evidence="7">
    <location>
        <begin position="1"/>
        <end position="62"/>
    </location>
</feature>
<name>A0A0D3L0N4_EMIH1</name>
<dbReference type="AlphaFoldDB" id="A0A0D3L0N4"/>
<dbReference type="GeneID" id="17286839"/>
<feature type="compositionally biased region" description="Basic residues" evidence="7">
    <location>
        <begin position="229"/>
        <end position="245"/>
    </location>
</feature>
<dbReference type="Proteomes" id="UP000013827">
    <property type="component" value="Unassembled WGS sequence"/>
</dbReference>
<keyword evidence="4" id="KW-0539">Nucleus</keyword>
<dbReference type="EnsemblProtists" id="EOD41569">
    <property type="protein sequence ID" value="EOD41569"/>
    <property type="gene ID" value="EMIHUDRAFT_431713"/>
</dbReference>
<feature type="compositionally biased region" description="Basic residues" evidence="7">
    <location>
        <begin position="374"/>
        <end position="390"/>
    </location>
</feature>
<evidence type="ECO:0000256" key="5">
    <source>
        <dbReference type="ARBA" id="ARBA00029543"/>
    </source>
</evidence>
<dbReference type="eggNOG" id="ENOG502T12C">
    <property type="taxonomic scope" value="Eukaryota"/>
</dbReference>
<dbReference type="GO" id="GO:0016829">
    <property type="term" value="F:lyase activity"/>
    <property type="evidence" value="ECO:0007669"/>
    <property type="project" value="UniProtKB-KW"/>
</dbReference>
<keyword evidence="9" id="KW-1185">Reference proteome</keyword>
<protein>
    <recommendedName>
        <fullName evidence="5">U6 snRNA phosphodiesterase 1</fullName>
    </recommendedName>
    <alternativeName>
        <fullName evidence="6">3'-5' RNA exonuclease USB1</fullName>
    </alternativeName>
</protein>
<feature type="compositionally biased region" description="Pro residues" evidence="7">
    <location>
        <begin position="28"/>
        <end position="51"/>
    </location>
</feature>
<feature type="compositionally biased region" description="Basic and acidic residues" evidence="7">
    <location>
        <begin position="254"/>
        <end position="292"/>
    </location>
</feature>
<dbReference type="GO" id="GO:0034477">
    <property type="term" value="P:U6 snRNA 3'-end processing"/>
    <property type="evidence" value="ECO:0007669"/>
    <property type="project" value="InterPro"/>
</dbReference>
<dbReference type="GO" id="GO:0000175">
    <property type="term" value="F:3'-5'-RNA exonuclease activity"/>
    <property type="evidence" value="ECO:0007669"/>
    <property type="project" value="TreeGrafter"/>
</dbReference>
<dbReference type="RefSeq" id="XP_005793998.1">
    <property type="nucleotide sequence ID" value="XM_005793941.1"/>
</dbReference>
<keyword evidence="1" id="KW-0540">Nuclease</keyword>
<evidence type="ECO:0000256" key="6">
    <source>
        <dbReference type="ARBA" id="ARBA00030030"/>
    </source>
</evidence>
<organism evidence="8 9">
    <name type="scientific">Emiliania huxleyi (strain CCMP1516)</name>
    <dbReference type="NCBI Taxonomy" id="280463"/>
    <lineage>
        <taxon>Eukaryota</taxon>
        <taxon>Haptista</taxon>
        <taxon>Haptophyta</taxon>
        <taxon>Prymnesiophyceae</taxon>
        <taxon>Isochrysidales</taxon>
        <taxon>Noelaerhabdaceae</taxon>
        <taxon>Emiliania</taxon>
    </lineage>
</organism>
<evidence type="ECO:0000256" key="1">
    <source>
        <dbReference type="ARBA" id="ARBA00022722"/>
    </source>
</evidence>
<feature type="compositionally biased region" description="Gly residues" evidence="7">
    <location>
        <begin position="180"/>
        <end position="199"/>
    </location>
</feature>
<dbReference type="PANTHER" id="PTHR13522:SF3">
    <property type="entry name" value="U6 SNRNA PHOSPHODIESTERASE 1"/>
    <property type="match status" value="1"/>
</dbReference>
<evidence type="ECO:0000313" key="9">
    <source>
        <dbReference type="Proteomes" id="UP000013827"/>
    </source>
</evidence>
<evidence type="ECO:0000256" key="2">
    <source>
        <dbReference type="ARBA" id="ARBA00022801"/>
    </source>
</evidence>
<feature type="region of interest" description="Disordered" evidence="7">
    <location>
        <begin position="180"/>
        <end position="208"/>
    </location>
</feature>
<keyword evidence="2" id="KW-0378">Hydrolase</keyword>
<reference evidence="8" key="2">
    <citation type="submission" date="2024-10" db="UniProtKB">
        <authorList>
            <consortium name="EnsemblProtists"/>
        </authorList>
    </citation>
    <scope>IDENTIFICATION</scope>
</reference>
<sequence length="465" mass="49087">MDQLANYDSDSGSSDPGDSAPASKRPRAAPPPPPLHRLPSPPIELPPPPLDSPQADEAPRPVRQFPHVDGQYATHVFLPLRPGTALQGEIDAAVARLGCGAQGDAGCRPGVQRLAASEYHVSLSRTLTLRRPQLDAFAEALRFALKRCAAPTLQSGSLCELANDSRTRFFAAVEVRDSAGGGGGGGAGSAAVAGGGAAGASGAREDAPVGGRFTAGLEVCPSLRESRRAGRCGRPSRHGVRRRSFLRGAAAPRCSRETAGRQPRDSRETAERQPGDSRDTAETQPGDSRDTAETQPGDRPVSLLAASLSSRKLRGRVVTRRRPGTHSLHLSVACSISGNLGGSRGISGNLAQAPLLGRVGALSSRALQGAEGGRRRRRRRQERRERRRRRRRWKQERVRCLWSRGGWLGRAAGGSAGGARPALPRGGVPDGGARANVSATALRVEAQAGAFRFHLRVSLYVATDV</sequence>
<evidence type="ECO:0000256" key="7">
    <source>
        <dbReference type="SAM" id="MobiDB-lite"/>
    </source>
</evidence>
<keyword evidence="3" id="KW-0456">Lyase</keyword>
<dbReference type="STRING" id="2903.R1G6Y9"/>
<evidence type="ECO:0000256" key="4">
    <source>
        <dbReference type="ARBA" id="ARBA00023242"/>
    </source>
</evidence>
<dbReference type="GO" id="GO:0005634">
    <property type="term" value="C:nucleus"/>
    <property type="evidence" value="ECO:0007669"/>
    <property type="project" value="TreeGrafter"/>
</dbReference>
<evidence type="ECO:0000313" key="8">
    <source>
        <dbReference type="EnsemblProtists" id="EOD41569"/>
    </source>
</evidence>
<evidence type="ECO:0000256" key="3">
    <source>
        <dbReference type="ARBA" id="ARBA00023239"/>
    </source>
</evidence>
<dbReference type="Gene3D" id="3.90.1140.10">
    <property type="entry name" value="Cyclic phosphodiesterase"/>
    <property type="match status" value="1"/>
</dbReference>
<feature type="region of interest" description="Disordered" evidence="7">
    <location>
        <begin position="226"/>
        <end position="308"/>
    </location>
</feature>
<dbReference type="PaxDb" id="2903-EOD41569"/>
<feature type="region of interest" description="Disordered" evidence="7">
    <location>
        <begin position="366"/>
        <end position="390"/>
    </location>
</feature>
<dbReference type="KEGG" id="ehx:EMIHUDRAFT_431713"/>
<accession>A0A0D3L0N4</accession>
<dbReference type="Pfam" id="PF09749">
    <property type="entry name" value="HVSL"/>
    <property type="match status" value="1"/>
</dbReference>
<dbReference type="InterPro" id="IPR027521">
    <property type="entry name" value="Usb1"/>
</dbReference>
<reference evidence="9" key="1">
    <citation type="journal article" date="2013" name="Nature">
        <title>Pan genome of the phytoplankton Emiliania underpins its global distribution.</title>
        <authorList>
            <person name="Read B.A."/>
            <person name="Kegel J."/>
            <person name="Klute M.J."/>
            <person name="Kuo A."/>
            <person name="Lefebvre S.C."/>
            <person name="Maumus F."/>
            <person name="Mayer C."/>
            <person name="Miller J."/>
            <person name="Monier A."/>
            <person name="Salamov A."/>
            <person name="Young J."/>
            <person name="Aguilar M."/>
            <person name="Claverie J.M."/>
            <person name="Frickenhaus S."/>
            <person name="Gonzalez K."/>
            <person name="Herman E.K."/>
            <person name="Lin Y.C."/>
            <person name="Napier J."/>
            <person name="Ogata H."/>
            <person name="Sarno A.F."/>
            <person name="Shmutz J."/>
            <person name="Schroeder D."/>
            <person name="de Vargas C."/>
            <person name="Verret F."/>
            <person name="von Dassow P."/>
            <person name="Valentin K."/>
            <person name="Van de Peer Y."/>
            <person name="Wheeler G."/>
            <person name="Dacks J.B."/>
            <person name="Delwiche C.F."/>
            <person name="Dyhrman S.T."/>
            <person name="Glockner G."/>
            <person name="John U."/>
            <person name="Richards T."/>
            <person name="Worden A.Z."/>
            <person name="Zhang X."/>
            <person name="Grigoriev I.V."/>
            <person name="Allen A.E."/>
            <person name="Bidle K."/>
            <person name="Borodovsky M."/>
            <person name="Bowler C."/>
            <person name="Brownlee C."/>
            <person name="Cock J.M."/>
            <person name="Elias M."/>
            <person name="Gladyshev V.N."/>
            <person name="Groth M."/>
            <person name="Guda C."/>
            <person name="Hadaegh A."/>
            <person name="Iglesias-Rodriguez M.D."/>
            <person name="Jenkins J."/>
            <person name="Jones B.M."/>
            <person name="Lawson T."/>
            <person name="Leese F."/>
            <person name="Lindquist E."/>
            <person name="Lobanov A."/>
            <person name="Lomsadze A."/>
            <person name="Malik S.B."/>
            <person name="Marsh M.E."/>
            <person name="Mackinder L."/>
            <person name="Mock T."/>
            <person name="Mueller-Roeber B."/>
            <person name="Pagarete A."/>
            <person name="Parker M."/>
            <person name="Probert I."/>
            <person name="Quesneville H."/>
            <person name="Raines C."/>
            <person name="Rensing S.A."/>
            <person name="Riano-Pachon D.M."/>
            <person name="Richier S."/>
            <person name="Rokitta S."/>
            <person name="Shiraiwa Y."/>
            <person name="Soanes D.M."/>
            <person name="van der Giezen M."/>
            <person name="Wahlund T.M."/>
            <person name="Williams B."/>
            <person name="Wilson W."/>
            <person name="Wolfe G."/>
            <person name="Wurch L.L."/>
        </authorList>
    </citation>
    <scope>NUCLEOTIDE SEQUENCE</scope>
</reference>
<dbReference type="PANTHER" id="PTHR13522">
    <property type="entry name" value="U6 SNRNA PHOSPHODIESTERASE 1"/>
    <property type="match status" value="1"/>
</dbReference>
<dbReference type="HOGENOM" id="CLU_588761_0_0_1"/>
<proteinExistence type="predicted"/>